<dbReference type="AlphaFoldDB" id="A0A392UT22"/>
<protein>
    <submittedName>
        <fullName evidence="1">Uncharacterized protein</fullName>
    </submittedName>
</protein>
<keyword evidence="2" id="KW-1185">Reference proteome</keyword>
<accession>A0A392UT22</accession>
<sequence>QSDHDEGQDDPEIDRNVETLIKKFAEGLDDDDIW</sequence>
<organism evidence="1 2">
    <name type="scientific">Trifolium medium</name>
    <dbReference type="NCBI Taxonomy" id="97028"/>
    <lineage>
        <taxon>Eukaryota</taxon>
        <taxon>Viridiplantae</taxon>
        <taxon>Streptophyta</taxon>
        <taxon>Embryophyta</taxon>
        <taxon>Tracheophyta</taxon>
        <taxon>Spermatophyta</taxon>
        <taxon>Magnoliopsida</taxon>
        <taxon>eudicotyledons</taxon>
        <taxon>Gunneridae</taxon>
        <taxon>Pentapetalae</taxon>
        <taxon>rosids</taxon>
        <taxon>fabids</taxon>
        <taxon>Fabales</taxon>
        <taxon>Fabaceae</taxon>
        <taxon>Papilionoideae</taxon>
        <taxon>50 kb inversion clade</taxon>
        <taxon>NPAAA clade</taxon>
        <taxon>Hologalegina</taxon>
        <taxon>IRL clade</taxon>
        <taxon>Trifolieae</taxon>
        <taxon>Trifolium</taxon>
    </lineage>
</organism>
<name>A0A392UT22_9FABA</name>
<feature type="non-terminal residue" evidence="1">
    <location>
        <position position="1"/>
    </location>
</feature>
<evidence type="ECO:0000313" key="2">
    <source>
        <dbReference type="Proteomes" id="UP000265520"/>
    </source>
</evidence>
<dbReference type="EMBL" id="LXQA010949829">
    <property type="protein sequence ID" value="MCI78393.1"/>
    <property type="molecule type" value="Genomic_DNA"/>
</dbReference>
<reference evidence="1 2" key="1">
    <citation type="journal article" date="2018" name="Front. Plant Sci.">
        <title>Red Clover (Trifolium pratense) and Zigzag Clover (T. medium) - A Picture of Genomic Similarities and Differences.</title>
        <authorList>
            <person name="Dluhosova J."/>
            <person name="Istvanek J."/>
            <person name="Nedelnik J."/>
            <person name="Repkova J."/>
        </authorList>
    </citation>
    <scope>NUCLEOTIDE SEQUENCE [LARGE SCALE GENOMIC DNA]</scope>
    <source>
        <strain evidence="2">cv. 10/8</strain>
        <tissue evidence="1">Leaf</tissue>
    </source>
</reference>
<dbReference type="Proteomes" id="UP000265520">
    <property type="component" value="Unassembled WGS sequence"/>
</dbReference>
<evidence type="ECO:0000313" key="1">
    <source>
        <dbReference type="EMBL" id="MCI78393.1"/>
    </source>
</evidence>
<comment type="caution">
    <text evidence="1">The sequence shown here is derived from an EMBL/GenBank/DDBJ whole genome shotgun (WGS) entry which is preliminary data.</text>
</comment>
<gene>
    <name evidence="1" type="ORF">A2U01_0099663</name>
</gene>
<proteinExistence type="predicted"/>